<name>A0A382XSN7_9ZZZZ</name>
<gene>
    <name evidence="1" type="ORF">METZ01_LOCUS426529</name>
</gene>
<protein>
    <submittedName>
        <fullName evidence="1">Uncharacterized protein</fullName>
    </submittedName>
</protein>
<organism evidence="1">
    <name type="scientific">marine metagenome</name>
    <dbReference type="NCBI Taxonomy" id="408172"/>
    <lineage>
        <taxon>unclassified sequences</taxon>
        <taxon>metagenomes</taxon>
        <taxon>ecological metagenomes</taxon>
    </lineage>
</organism>
<evidence type="ECO:0000313" key="1">
    <source>
        <dbReference type="EMBL" id="SVD73675.1"/>
    </source>
</evidence>
<accession>A0A382XSN7</accession>
<reference evidence="1" key="1">
    <citation type="submission" date="2018-05" db="EMBL/GenBank/DDBJ databases">
        <authorList>
            <person name="Lanie J.A."/>
            <person name="Ng W.-L."/>
            <person name="Kazmierczak K.M."/>
            <person name="Andrzejewski T.M."/>
            <person name="Davidsen T.M."/>
            <person name="Wayne K.J."/>
            <person name="Tettelin H."/>
            <person name="Glass J.I."/>
            <person name="Rusch D."/>
            <person name="Podicherti R."/>
            <person name="Tsui H.-C.T."/>
            <person name="Winkler M.E."/>
        </authorList>
    </citation>
    <scope>NUCLEOTIDE SEQUENCE</scope>
</reference>
<proteinExistence type="predicted"/>
<dbReference type="EMBL" id="UINC01169903">
    <property type="protein sequence ID" value="SVD73675.1"/>
    <property type="molecule type" value="Genomic_DNA"/>
</dbReference>
<feature type="non-terminal residue" evidence="1">
    <location>
        <position position="39"/>
    </location>
</feature>
<sequence length="39" mass="4586">MNFSRNPNKAGYAYLLTPKGIEEKGRLTISFLKFKMEEY</sequence>
<dbReference type="AlphaFoldDB" id="A0A382XSN7"/>